<dbReference type="RefSeq" id="WP_063608868.1">
    <property type="nucleotide sequence ID" value="NZ_BOQS01000024.1"/>
</dbReference>
<dbReference type="Pfam" id="PF13180">
    <property type="entry name" value="PDZ_2"/>
    <property type="match status" value="1"/>
</dbReference>
<feature type="domain" description="PDZ" evidence="5">
    <location>
        <begin position="290"/>
        <end position="391"/>
    </location>
</feature>
<dbReference type="PROSITE" id="PS50106">
    <property type="entry name" value="PDZ"/>
    <property type="match status" value="1"/>
</dbReference>
<comment type="caution">
    <text evidence="7">The sequence shown here is derived from an EMBL/GenBank/DDBJ whole genome shotgun (WGS) entry which is preliminary data.</text>
</comment>
<evidence type="ECO:0000256" key="3">
    <source>
        <dbReference type="ARBA" id="ARBA00022825"/>
    </source>
</evidence>
<keyword evidence="4" id="KW-0812">Transmembrane</keyword>
<dbReference type="SUPFAM" id="SSF50156">
    <property type="entry name" value="PDZ domain-like"/>
    <property type="match status" value="1"/>
</dbReference>
<dbReference type="EMBL" id="NPBS01000107">
    <property type="protein sequence ID" value="PAF24511.1"/>
    <property type="molecule type" value="Genomic_DNA"/>
</dbReference>
<dbReference type="InterPro" id="IPR036034">
    <property type="entry name" value="PDZ_sf"/>
</dbReference>
<dbReference type="InterPro" id="IPR001478">
    <property type="entry name" value="PDZ"/>
</dbReference>
<dbReference type="Gene3D" id="2.30.42.10">
    <property type="match status" value="1"/>
</dbReference>
<dbReference type="Proteomes" id="UP000216133">
    <property type="component" value="Unassembled WGS sequence"/>
</dbReference>
<evidence type="ECO:0000313" key="8">
    <source>
        <dbReference type="Proteomes" id="UP000216133"/>
    </source>
</evidence>
<dbReference type="InterPro" id="IPR051201">
    <property type="entry name" value="Chloro_Bact_Ser_Proteases"/>
</dbReference>
<dbReference type="InterPro" id="IPR001940">
    <property type="entry name" value="Peptidase_S1C"/>
</dbReference>
<evidence type="ECO:0000313" key="7">
    <source>
        <dbReference type="EMBL" id="PAF24511.1"/>
    </source>
</evidence>
<dbReference type="InterPro" id="IPR009003">
    <property type="entry name" value="Peptidase_S1_PA"/>
</dbReference>
<keyword evidence="2" id="KW-0378">Hydrolase</keyword>
<dbReference type="AlphaFoldDB" id="A0A268RYI5"/>
<dbReference type="Proteomes" id="UP000216207">
    <property type="component" value="Unassembled WGS sequence"/>
</dbReference>
<keyword evidence="4" id="KW-0472">Membrane</keyword>
<name>A0A268RYI5_SHOCL</name>
<keyword evidence="1 7" id="KW-0645">Protease</keyword>
<dbReference type="EMBL" id="NPCC01000038">
    <property type="protein sequence ID" value="PAE87232.1"/>
    <property type="molecule type" value="Genomic_DNA"/>
</dbReference>
<evidence type="ECO:0000256" key="4">
    <source>
        <dbReference type="SAM" id="Phobius"/>
    </source>
</evidence>
<evidence type="ECO:0000313" key="9">
    <source>
        <dbReference type="Proteomes" id="UP000216207"/>
    </source>
</evidence>
<protein>
    <submittedName>
        <fullName evidence="7">Serine protease</fullName>
    </submittedName>
</protein>
<dbReference type="GO" id="GO:0004252">
    <property type="term" value="F:serine-type endopeptidase activity"/>
    <property type="evidence" value="ECO:0007669"/>
    <property type="project" value="InterPro"/>
</dbReference>
<feature type="transmembrane region" description="Helical" evidence="4">
    <location>
        <begin position="22"/>
        <end position="45"/>
    </location>
</feature>
<dbReference type="SMART" id="SM00228">
    <property type="entry name" value="PDZ"/>
    <property type="match status" value="1"/>
</dbReference>
<evidence type="ECO:0000259" key="5">
    <source>
        <dbReference type="PROSITE" id="PS50106"/>
    </source>
</evidence>
<keyword evidence="3" id="KW-0720">Serine protease</keyword>
<dbReference type="PANTHER" id="PTHR43343">
    <property type="entry name" value="PEPTIDASE S12"/>
    <property type="match status" value="1"/>
</dbReference>
<evidence type="ECO:0000256" key="2">
    <source>
        <dbReference type="ARBA" id="ARBA00022801"/>
    </source>
</evidence>
<evidence type="ECO:0000313" key="6">
    <source>
        <dbReference type="EMBL" id="PAE87232.1"/>
    </source>
</evidence>
<sequence>MGYYDDQQETRYREPNKSSKKVAGLSAFGGAIIGGALVLIASPIMSSLGLGIDDSASENNNANTEPNTEQNAENVINLDVNSAVTDVVSKVSDAVVGVINMQQANMFGSNETGETGTGSGVVYKKEGDSAFIVTNNHVIEGASEIEVALTDGTRVPATLVGHDELTDLAVLEIDGENVTTVAEFGNSDELSVGEPAIAIGNPLGLEFAGSVTQGIISATERSIPVDLSGNGQIDWNAEVLQTDAAINPGNSGGALININGEVIGINSMKISGGAEGLGFAIPSSIVQPTISDLEQYGEVRRPTLGITLRSLNELPSSALQGTLNLPEDVTEGIVIVGVQNGSAAADAGLQERDVIVEIDGKAIENPQDLRKLLYAERSIGDTISVTLYRDGDKQTIDVTLEEQSDV</sequence>
<keyword evidence="4" id="KW-1133">Transmembrane helix</keyword>
<gene>
    <name evidence="7" type="ORF">CHH61_18295</name>
    <name evidence="6" type="ORF">CHH72_19730</name>
</gene>
<dbReference type="PANTHER" id="PTHR43343:SF3">
    <property type="entry name" value="PROTEASE DO-LIKE 8, CHLOROPLASTIC"/>
    <property type="match status" value="1"/>
</dbReference>
<accession>A0A268RYI5</accession>
<dbReference type="CDD" id="cd06781">
    <property type="entry name" value="cpPDZ_BsHtra-like"/>
    <property type="match status" value="1"/>
</dbReference>
<dbReference type="GO" id="GO:0006508">
    <property type="term" value="P:proteolysis"/>
    <property type="evidence" value="ECO:0007669"/>
    <property type="project" value="UniProtKB-KW"/>
</dbReference>
<dbReference type="SUPFAM" id="SSF50494">
    <property type="entry name" value="Trypsin-like serine proteases"/>
    <property type="match status" value="1"/>
</dbReference>
<organism evidence="7 8">
    <name type="scientific">Shouchella clausii</name>
    <name type="common">Alkalihalobacillus clausii</name>
    <dbReference type="NCBI Taxonomy" id="79880"/>
    <lineage>
        <taxon>Bacteria</taxon>
        <taxon>Bacillati</taxon>
        <taxon>Bacillota</taxon>
        <taxon>Bacilli</taxon>
        <taxon>Bacillales</taxon>
        <taxon>Bacillaceae</taxon>
        <taxon>Shouchella</taxon>
    </lineage>
</organism>
<dbReference type="Gene3D" id="2.40.10.120">
    <property type="match status" value="1"/>
</dbReference>
<reference evidence="8 9" key="1">
    <citation type="submission" date="2017-07" db="EMBL/GenBank/DDBJ databases">
        <title>Isolation and whole genome analysis of endospore-forming bacteria from heroin.</title>
        <authorList>
            <person name="Kalinowski J."/>
            <person name="Ahrens B."/>
            <person name="Al-Dilaimi A."/>
            <person name="Winkler A."/>
            <person name="Wibberg D."/>
            <person name="Schleenbecker U."/>
            <person name="Ruckert C."/>
            <person name="Wolfel R."/>
            <person name="Grass G."/>
        </authorList>
    </citation>
    <scope>NUCLEOTIDE SEQUENCE [LARGE SCALE GENOMIC DNA]</scope>
    <source>
        <strain evidence="7 8">7523-2</strain>
        <strain evidence="6 9">7539</strain>
    </source>
</reference>
<proteinExistence type="predicted"/>
<evidence type="ECO:0000256" key="1">
    <source>
        <dbReference type="ARBA" id="ARBA00022670"/>
    </source>
</evidence>
<dbReference type="PRINTS" id="PR00834">
    <property type="entry name" value="PROTEASES2C"/>
</dbReference>
<dbReference type="Pfam" id="PF13365">
    <property type="entry name" value="Trypsin_2"/>
    <property type="match status" value="1"/>
</dbReference>